<dbReference type="Proteomes" id="UP000449846">
    <property type="component" value="Unassembled WGS sequence"/>
</dbReference>
<dbReference type="OrthoDB" id="7876889at2"/>
<comment type="caution">
    <text evidence="1">The sequence shown here is derived from an EMBL/GenBank/DDBJ whole genome shotgun (WGS) entry which is preliminary data.</text>
</comment>
<evidence type="ECO:0000313" key="2">
    <source>
        <dbReference type="Proteomes" id="UP000449846"/>
    </source>
</evidence>
<dbReference type="AlphaFoldDB" id="A0A844HRZ6"/>
<dbReference type="EMBL" id="WMIG01000046">
    <property type="protein sequence ID" value="MTH62596.1"/>
    <property type="molecule type" value="Genomic_DNA"/>
</dbReference>
<protein>
    <submittedName>
        <fullName evidence="1">PRC-barrel domain containing protein</fullName>
    </submittedName>
</protein>
<dbReference type="Gene3D" id="2.30.30.240">
    <property type="entry name" value="PRC-barrel domain"/>
    <property type="match status" value="1"/>
</dbReference>
<sequence length="98" mass="10423">MDHTLHQRLNEAELTDAALSGATIYGPEDERVGTVSHLHGSGPGAQAVIDVGGFLGLGVKPVAIGITEIDFMRDEDGAVHGVTRYGKEDLKALPEHRH</sequence>
<keyword evidence="2" id="KW-1185">Reference proteome</keyword>
<accession>A0A844HRZ6</accession>
<proteinExistence type="predicted"/>
<organism evidence="1 2">
    <name type="scientific">Paracoccus litorisediminis</name>
    <dbReference type="NCBI Taxonomy" id="2006130"/>
    <lineage>
        <taxon>Bacteria</taxon>
        <taxon>Pseudomonadati</taxon>
        <taxon>Pseudomonadota</taxon>
        <taxon>Alphaproteobacteria</taxon>
        <taxon>Rhodobacterales</taxon>
        <taxon>Paracoccaceae</taxon>
        <taxon>Paracoccus</taxon>
    </lineage>
</organism>
<gene>
    <name evidence="1" type="ORF">GL300_25825</name>
</gene>
<dbReference type="RefSeq" id="WP_155042539.1">
    <property type="nucleotide sequence ID" value="NZ_JBHGCD010000064.1"/>
</dbReference>
<dbReference type="SUPFAM" id="SSF50346">
    <property type="entry name" value="PRC-barrel domain"/>
    <property type="match status" value="1"/>
</dbReference>
<dbReference type="InterPro" id="IPR011033">
    <property type="entry name" value="PRC_barrel-like_sf"/>
</dbReference>
<reference evidence="1 2" key="1">
    <citation type="submission" date="2019-11" db="EMBL/GenBank/DDBJ databases">
        <authorList>
            <person name="Dong K."/>
        </authorList>
    </citation>
    <scope>NUCLEOTIDE SEQUENCE [LARGE SCALE GENOMIC DNA]</scope>
    <source>
        <strain evidence="1 2">NBRC 112902</strain>
    </source>
</reference>
<evidence type="ECO:0000313" key="1">
    <source>
        <dbReference type="EMBL" id="MTH62596.1"/>
    </source>
</evidence>
<name>A0A844HRZ6_9RHOB</name>